<dbReference type="GeneID" id="41714298"/>
<dbReference type="NCBIfam" id="TIGR01573">
    <property type="entry name" value="cas2"/>
    <property type="match status" value="1"/>
</dbReference>
<dbReference type="Proteomes" id="UP000322983">
    <property type="component" value="Chromosome"/>
</dbReference>
<evidence type="ECO:0000256" key="1">
    <source>
        <dbReference type="ARBA" id="ARBA00001946"/>
    </source>
</evidence>
<keyword evidence="7 8" id="KW-0051">Antiviral defense</keyword>
<sequence>MYIEVAFDISSEKIRGKLRRYLRSMGLSMVNKSVYAGVGSYKTASLVSERAERIIEDNDNVYIVVIQDWEYSSINCTKDGCVKISERKLEVL</sequence>
<dbReference type="GO" id="GO:0043571">
    <property type="term" value="P:maintenance of CRISPR repeat elements"/>
    <property type="evidence" value="ECO:0007669"/>
    <property type="project" value="UniProtKB-UniRule"/>
</dbReference>
<comment type="similarity">
    <text evidence="8">Belongs to the CRISPR-associated endoribonuclease Cas2 protein family.</text>
</comment>
<name>A0A510DSK1_9CREN</name>
<comment type="subunit">
    <text evidence="8">Homodimer, forms a heterotetramer with a Cas1 homodimer.</text>
</comment>
<dbReference type="STRING" id="1294262.GCA_001316085_02673"/>
<dbReference type="SUPFAM" id="SSF143430">
    <property type="entry name" value="TTP0101/SSO1404-like"/>
    <property type="match status" value="1"/>
</dbReference>
<evidence type="ECO:0000313" key="9">
    <source>
        <dbReference type="EMBL" id="BBG23159.1"/>
    </source>
</evidence>
<protein>
    <recommendedName>
        <fullName evidence="8">CRISPR-associated endoribonuclease Cas2</fullName>
        <ecNumber evidence="8">3.1.-.-</ecNumber>
    </recommendedName>
</protein>
<dbReference type="EC" id="3.1.-.-" evidence="8"/>
<dbReference type="AlphaFoldDB" id="A0A510DSK1"/>
<dbReference type="Gene3D" id="3.30.70.240">
    <property type="match status" value="1"/>
</dbReference>
<dbReference type="GO" id="GO:0016787">
    <property type="term" value="F:hydrolase activity"/>
    <property type="evidence" value="ECO:0007669"/>
    <property type="project" value="UniProtKB-KW"/>
</dbReference>
<feature type="binding site" evidence="8">
    <location>
        <position position="8"/>
    </location>
    <ligand>
        <name>Mg(2+)</name>
        <dbReference type="ChEBI" id="CHEBI:18420"/>
        <note>catalytic</note>
    </ligand>
</feature>
<keyword evidence="6 8" id="KW-0460">Magnesium</keyword>
<keyword evidence="10" id="KW-1185">Reference proteome</keyword>
<evidence type="ECO:0000313" key="10">
    <source>
        <dbReference type="Proteomes" id="UP000322983"/>
    </source>
</evidence>
<keyword evidence="5 8" id="KW-0378">Hydrolase</keyword>
<dbReference type="GO" id="GO:0004521">
    <property type="term" value="F:RNA endonuclease activity"/>
    <property type="evidence" value="ECO:0007669"/>
    <property type="project" value="InterPro"/>
</dbReference>
<evidence type="ECO:0000256" key="2">
    <source>
        <dbReference type="ARBA" id="ARBA00022722"/>
    </source>
</evidence>
<evidence type="ECO:0000256" key="6">
    <source>
        <dbReference type="ARBA" id="ARBA00022842"/>
    </source>
</evidence>
<dbReference type="Pfam" id="PF09827">
    <property type="entry name" value="CRISPR_Cas2"/>
    <property type="match status" value="1"/>
</dbReference>
<keyword evidence="4 8" id="KW-0255">Endonuclease</keyword>
<evidence type="ECO:0000256" key="7">
    <source>
        <dbReference type="ARBA" id="ARBA00023118"/>
    </source>
</evidence>
<organism evidence="9 10">
    <name type="scientific">Sulfuracidifex tepidarius</name>
    <dbReference type="NCBI Taxonomy" id="1294262"/>
    <lineage>
        <taxon>Archaea</taxon>
        <taxon>Thermoproteota</taxon>
        <taxon>Thermoprotei</taxon>
        <taxon>Sulfolobales</taxon>
        <taxon>Sulfolobaceae</taxon>
        <taxon>Sulfuracidifex</taxon>
    </lineage>
</organism>
<dbReference type="OrthoDB" id="75992at2157"/>
<dbReference type="GO" id="GO:0046872">
    <property type="term" value="F:metal ion binding"/>
    <property type="evidence" value="ECO:0007669"/>
    <property type="project" value="UniProtKB-UniRule"/>
</dbReference>
<dbReference type="KEGG" id="step:IC006_0443"/>
<evidence type="ECO:0000256" key="3">
    <source>
        <dbReference type="ARBA" id="ARBA00022723"/>
    </source>
</evidence>
<comment type="cofactor">
    <cofactor evidence="1 8">
        <name>Mg(2+)</name>
        <dbReference type="ChEBI" id="CHEBI:18420"/>
    </cofactor>
</comment>
<evidence type="ECO:0000256" key="5">
    <source>
        <dbReference type="ARBA" id="ARBA00022801"/>
    </source>
</evidence>
<dbReference type="HAMAP" id="MF_01471">
    <property type="entry name" value="Cas2"/>
    <property type="match status" value="1"/>
</dbReference>
<evidence type="ECO:0000256" key="4">
    <source>
        <dbReference type="ARBA" id="ARBA00022759"/>
    </source>
</evidence>
<evidence type="ECO:0000256" key="8">
    <source>
        <dbReference type="HAMAP-Rule" id="MF_01471"/>
    </source>
</evidence>
<gene>
    <name evidence="8" type="primary">cas2</name>
    <name evidence="9" type="ORF">IC006_0443</name>
</gene>
<reference evidence="9 10" key="1">
    <citation type="journal article" date="2020" name="Int. J. Syst. Evol. Microbiol.">
        <title>Sulfuracidifex tepidarius gen. nov., sp. nov. and transfer of Sulfolobus metallicus Huber and Stetter 1992 to the genus Sulfuracidifex as Sulfuracidifex metallicus comb. nov.</title>
        <authorList>
            <person name="Itoh T."/>
            <person name="Miura T."/>
            <person name="Sakai H.D."/>
            <person name="Kato S."/>
            <person name="Ohkuma M."/>
            <person name="Takashina T."/>
        </authorList>
    </citation>
    <scope>NUCLEOTIDE SEQUENCE [LARGE SCALE GENOMIC DNA]</scope>
    <source>
        <strain evidence="9 10">IC-006</strain>
    </source>
</reference>
<dbReference type="InterPro" id="IPR019199">
    <property type="entry name" value="Virulence_VapD/CRISPR_Cas2"/>
</dbReference>
<dbReference type="GO" id="GO:0051607">
    <property type="term" value="P:defense response to virus"/>
    <property type="evidence" value="ECO:0007669"/>
    <property type="project" value="UniProtKB-UniRule"/>
</dbReference>
<accession>A0A510DSK1</accession>
<dbReference type="EMBL" id="AP018929">
    <property type="protein sequence ID" value="BBG23159.1"/>
    <property type="molecule type" value="Genomic_DNA"/>
</dbReference>
<keyword evidence="3 8" id="KW-0479">Metal-binding</keyword>
<comment type="function">
    <text evidence="8">CRISPR (clustered regularly interspaced short palindromic repeat), is an adaptive immune system that provides protection against mobile genetic elements (viruses, transposable elements and conjugative plasmids). CRISPR clusters contain sequences complementary to antecedent mobile elements and target invading nucleic acids. CRISPR clusters are transcribed and processed into CRISPR RNA (crRNA). Functions as a ssRNA-specific endoribonuclease. Involved in the integration of spacer DNA into the CRISPR cassette.</text>
</comment>
<keyword evidence="2 8" id="KW-0540">Nuclease</keyword>
<proteinExistence type="inferred from homology"/>
<dbReference type="InterPro" id="IPR021127">
    <property type="entry name" value="CRISPR_associated_Cas2"/>
</dbReference>
<dbReference type="RefSeq" id="WP_054846611.1">
    <property type="nucleotide sequence ID" value="NZ_AP018929.1"/>
</dbReference>